<dbReference type="Proteomes" id="UP000290819">
    <property type="component" value="Unassembled WGS sequence"/>
</dbReference>
<comment type="caution">
    <text evidence="1">The sequence shown here is derived from an EMBL/GenBank/DDBJ whole genome shotgun (WGS) entry which is preliminary data.</text>
</comment>
<gene>
    <name evidence="1" type="ORF">B5V03_15795</name>
</gene>
<reference evidence="1 2" key="1">
    <citation type="submission" date="2017-03" db="EMBL/GenBank/DDBJ databases">
        <authorList>
            <person name="Safronova V.I."/>
            <person name="Sazanova A.L."/>
            <person name="Chirak E.R."/>
        </authorList>
    </citation>
    <scope>NUCLEOTIDE SEQUENCE [LARGE SCALE GENOMIC DNA]</scope>
    <source>
        <strain evidence="1 2">Opo-243</strain>
    </source>
</reference>
<accession>A0A4Q1V781</accession>
<proteinExistence type="predicted"/>
<dbReference type="RefSeq" id="WP_164988044.1">
    <property type="nucleotide sequence ID" value="NZ_MZXW01000017.1"/>
</dbReference>
<dbReference type="AlphaFoldDB" id="A0A4Q1V781"/>
<sequence>MTGSQVDAITDPTNTAPRRYFVDAGGRRVLIGLTPEETFEFERLDSGQVPGEVQAASDGRGLRPDAGERRRLELYEKHEGAWKAWMAQSRAERPRGFNLY</sequence>
<evidence type="ECO:0000313" key="1">
    <source>
        <dbReference type="EMBL" id="RXT47731.1"/>
    </source>
</evidence>
<organism evidence="1 2">
    <name type="scientific">Bradyrhizobium betae</name>
    <dbReference type="NCBI Taxonomy" id="244734"/>
    <lineage>
        <taxon>Bacteria</taxon>
        <taxon>Pseudomonadati</taxon>
        <taxon>Pseudomonadota</taxon>
        <taxon>Alphaproteobacteria</taxon>
        <taxon>Hyphomicrobiales</taxon>
        <taxon>Nitrobacteraceae</taxon>
        <taxon>Bradyrhizobium</taxon>
    </lineage>
</organism>
<name>A0A4Q1V781_9BRAD</name>
<keyword evidence="2" id="KW-1185">Reference proteome</keyword>
<evidence type="ECO:0000313" key="2">
    <source>
        <dbReference type="Proteomes" id="UP000290819"/>
    </source>
</evidence>
<protein>
    <submittedName>
        <fullName evidence="1">Uncharacterized protein</fullName>
    </submittedName>
</protein>
<dbReference type="EMBL" id="MZXW01000017">
    <property type="protein sequence ID" value="RXT47731.1"/>
    <property type="molecule type" value="Genomic_DNA"/>
</dbReference>